<proteinExistence type="predicted"/>
<feature type="non-terminal residue" evidence="1">
    <location>
        <position position="63"/>
    </location>
</feature>
<organism evidence="1">
    <name type="scientific">marine sediment metagenome</name>
    <dbReference type="NCBI Taxonomy" id="412755"/>
    <lineage>
        <taxon>unclassified sequences</taxon>
        <taxon>metagenomes</taxon>
        <taxon>ecological metagenomes</taxon>
    </lineage>
</organism>
<protein>
    <submittedName>
        <fullName evidence="1">Uncharacterized protein</fullName>
    </submittedName>
</protein>
<accession>X1IBZ0</accession>
<dbReference type="AlphaFoldDB" id="X1IBZ0"/>
<evidence type="ECO:0000313" key="1">
    <source>
        <dbReference type="EMBL" id="GAH66790.1"/>
    </source>
</evidence>
<dbReference type="EMBL" id="BARU01028106">
    <property type="protein sequence ID" value="GAH66790.1"/>
    <property type="molecule type" value="Genomic_DNA"/>
</dbReference>
<reference evidence="1" key="1">
    <citation type="journal article" date="2014" name="Front. Microbiol.">
        <title>High frequency of phylogenetically diverse reductive dehalogenase-homologous genes in deep subseafloor sedimentary metagenomes.</title>
        <authorList>
            <person name="Kawai M."/>
            <person name="Futagami T."/>
            <person name="Toyoda A."/>
            <person name="Takaki Y."/>
            <person name="Nishi S."/>
            <person name="Hori S."/>
            <person name="Arai W."/>
            <person name="Tsubouchi T."/>
            <person name="Morono Y."/>
            <person name="Uchiyama I."/>
            <person name="Ito T."/>
            <person name="Fujiyama A."/>
            <person name="Inagaki F."/>
            <person name="Takami H."/>
        </authorList>
    </citation>
    <scope>NUCLEOTIDE SEQUENCE</scope>
    <source>
        <strain evidence="1">Expedition CK06-06</strain>
    </source>
</reference>
<sequence>MCRMALIKNFINFKKENTLDNLLTFFEGLEFEQGGHGFSLLFHQMKPGSIIFKKINSPTQKIN</sequence>
<name>X1IBZ0_9ZZZZ</name>
<comment type="caution">
    <text evidence="1">The sequence shown here is derived from an EMBL/GenBank/DDBJ whole genome shotgun (WGS) entry which is preliminary data.</text>
</comment>
<gene>
    <name evidence="1" type="ORF">S03H2_44908</name>
</gene>